<name>A0A919Q5H2_9MICO</name>
<accession>A0A919Q5H2</accession>
<comment type="caution">
    <text evidence="6">The sequence shown here is derived from an EMBL/GenBank/DDBJ whole genome shotgun (WGS) entry which is preliminary data.</text>
</comment>
<dbReference type="Pfam" id="PF00698">
    <property type="entry name" value="Acyl_transf_1"/>
    <property type="match status" value="1"/>
</dbReference>
<dbReference type="Gene3D" id="3.30.70.250">
    <property type="entry name" value="Malonyl-CoA ACP transacylase, ACP-binding"/>
    <property type="match status" value="1"/>
</dbReference>
<dbReference type="SUPFAM" id="SSF55048">
    <property type="entry name" value="Probable ACP-binding domain of malonyl-CoA ACP transacylase"/>
    <property type="match status" value="1"/>
</dbReference>
<dbReference type="SMART" id="SM00827">
    <property type="entry name" value="PKS_AT"/>
    <property type="match status" value="1"/>
</dbReference>
<dbReference type="GO" id="GO:0004314">
    <property type="term" value="F:[acyl-carrier-protein] S-malonyltransferase activity"/>
    <property type="evidence" value="ECO:0007669"/>
    <property type="project" value="UniProtKB-EC"/>
</dbReference>
<dbReference type="Gene3D" id="3.40.366.10">
    <property type="entry name" value="Malonyl-Coenzyme A Acyl Carrier Protein, domain 2"/>
    <property type="match status" value="1"/>
</dbReference>
<dbReference type="PANTHER" id="PTHR42681">
    <property type="entry name" value="MALONYL-COA-ACYL CARRIER PROTEIN TRANSACYLASE, MITOCHONDRIAL"/>
    <property type="match status" value="1"/>
</dbReference>
<evidence type="ECO:0000256" key="1">
    <source>
        <dbReference type="ARBA" id="ARBA00013258"/>
    </source>
</evidence>
<dbReference type="InterPro" id="IPR016036">
    <property type="entry name" value="Malonyl_transacylase_ACP-bd"/>
</dbReference>
<evidence type="ECO:0000313" key="6">
    <source>
        <dbReference type="EMBL" id="GIG55532.1"/>
    </source>
</evidence>
<dbReference type="GO" id="GO:0006633">
    <property type="term" value="P:fatty acid biosynthetic process"/>
    <property type="evidence" value="ECO:0007669"/>
    <property type="project" value="TreeGrafter"/>
</dbReference>
<gene>
    <name evidence="6" type="ORF">Dac01nite_22840</name>
</gene>
<evidence type="ECO:0000256" key="2">
    <source>
        <dbReference type="ARBA" id="ARBA00022679"/>
    </source>
</evidence>
<dbReference type="EC" id="2.3.1.39" evidence="1"/>
<dbReference type="InterPro" id="IPR014043">
    <property type="entry name" value="Acyl_transferase_dom"/>
</dbReference>
<dbReference type="InterPro" id="IPR016035">
    <property type="entry name" value="Acyl_Trfase/lysoPLipase"/>
</dbReference>
<keyword evidence="7" id="KW-1185">Reference proteome</keyword>
<dbReference type="PANTHER" id="PTHR42681:SF1">
    <property type="entry name" value="MALONYL-COA-ACYL CARRIER PROTEIN TRANSACYLASE, MITOCHONDRIAL"/>
    <property type="match status" value="1"/>
</dbReference>
<evidence type="ECO:0000256" key="4">
    <source>
        <dbReference type="ARBA" id="ARBA00048462"/>
    </source>
</evidence>
<sequence>MIAVLFPGQGAQKPGMLEPWLAHADVAAHLRELSEATDTDVVAHGTVSDADTIRDTAVAQPLLVAAGLATARAVLDGAIPGLVAGHSVGELGAAALAGVVSEAEAMRLVTVRAQAMAAAAAAAEPTSMAAVLGGVEQDVLDRLEQLGLTPANMNGGGQIVAAGSKAGIEALAAEPPARTRVIELQVAGAFHTSYMEPAVAALAEAAHSVAPVAPATALLSNADGAEVADGPDALARIVRQVANPVRWDLCQARMLDLGVTGIIEVAPGGVLTGLAKRSLKGVPAVALTSPDDIPAARELLEQHA</sequence>
<evidence type="ECO:0000256" key="3">
    <source>
        <dbReference type="ARBA" id="ARBA00023315"/>
    </source>
</evidence>
<feature type="domain" description="Malonyl-CoA:ACP transacylase (MAT)" evidence="5">
    <location>
        <begin position="5"/>
        <end position="292"/>
    </location>
</feature>
<dbReference type="AlphaFoldDB" id="A0A919Q5H2"/>
<evidence type="ECO:0000259" key="5">
    <source>
        <dbReference type="SMART" id="SM00827"/>
    </source>
</evidence>
<dbReference type="InterPro" id="IPR050858">
    <property type="entry name" value="Mal-CoA-ACP_Trans/PKS_FabD"/>
</dbReference>
<proteinExistence type="predicted"/>
<organism evidence="6 7">
    <name type="scientific">Demequina activiva</name>
    <dbReference type="NCBI Taxonomy" id="1582364"/>
    <lineage>
        <taxon>Bacteria</taxon>
        <taxon>Bacillati</taxon>
        <taxon>Actinomycetota</taxon>
        <taxon>Actinomycetes</taxon>
        <taxon>Micrococcales</taxon>
        <taxon>Demequinaceae</taxon>
        <taxon>Demequina</taxon>
    </lineage>
</organism>
<keyword evidence="2" id="KW-0808">Transferase</keyword>
<dbReference type="GO" id="GO:0005829">
    <property type="term" value="C:cytosol"/>
    <property type="evidence" value="ECO:0007669"/>
    <property type="project" value="TreeGrafter"/>
</dbReference>
<evidence type="ECO:0000313" key="7">
    <source>
        <dbReference type="Proteomes" id="UP000652354"/>
    </source>
</evidence>
<dbReference type="EMBL" id="BONR01000006">
    <property type="protein sequence ID" value="GIG55532.1"/>
    <property type="molecule type" value="Genomic_DNA"/>
</dbReference>
<dbReference type="Proteomes" id="UP000652354">
    <property type="component" value="Unassembled WGS sequence"/>
</dbReference>
<dbReference type="RefSeq" id="WP_203657128.1">
    <property type="nucleotide sequence ID" value="NZ_BONR01000006.1"/>
</dbReference>
<comment type="catalytic activity">
    <reaction evidence="4">
        <text>holo-[ACP] + malonyl-CoA = malonyl-[ACP] + CoA</text>
        <dbReference type="Rhea" id="RHEA:41792"/>
        <dbReference type="Rhea" id="RHEA-COMP:9623"/>
        <dbReference type="Rhea" id="RHEA-COMP:9685"/>
        <dbReference type="ChEBI" id="CHEBI:57287"/>
        <dbReference type="ChEBI" id="CHEBI:57384"/>
        <dbReference type="ChEBI" id="CHEBI:64479"/>
        <dbReference type="ChEBI" id="CHEBI:78449"/>
        <dbReference type="EC" id="2.3.1.39"/>
    </reaction>
</comment>
<dbReference type="SUPFAM" id="SSF52151">
    <property type="entry name" value="FabD/lysophospholipase-like"/>
    <property type="match status" value="1"/>
</dbReference>
<keyword evidence="3" id="KW-0012">Acyltransferase</keyword>
<dbReference type="InterPro" id="IPR001227">
    <property type="entry name" value="Ac_transferase_dom_sf"/>
</dbReference>
<protein>
    <recommendedName>
        <fullName evidence="1">[acyl-carrier-protein] S-malonyltransferase</fullName>
        <ecNumber evidence="1">2.3.1.39</ecNumber>
    </recommendedName>
</protein>
<reference evidence="6" key="1">
    <citation type="submission" date="2021-01" db="EMBL/GenBank/DDBJ databases">
        <title>Whole genome shotgun sequence of Demequina activiva NBRC 110675.</title>
        <authorList>
            <person name="Komaki H."/>
            <person name="Tamura T."/>
        </authorList>
    </citation>
    <scope>NUCLEOTIDE SEQUENCE</scope>
    <source>
        <strain evidence="6">NBRC 110675</strain>
    </source>
</reference>